<dbReference type="EMBL" id="VDGG01000016">
    <property type="protein sequence ID" value="TQR15292.1"/>
    <property type="molecule type" value="Genomic_DNA"/>
</dbReference>
<comment type="caution">
    <text evidence="2">The sequence shown here is derived from an EMBL/GenBank/DDBJ whole genome shotgun (WGS) entry which is preliminary data.</text>
</comment>
<dbReference type="Pfam" id="PF13472">
    <property type="entry name" value="Lipase_GDSL_2"/>
    <property type="match status" value="1"/>
</dbReference>
<feature type="domain" description="SGNH hydrolase-type esterase" evidence="1">
    <location>
        <begin position="30"/>
        <end position="227"/>
    </location>
</feature>
<dbReference type="RefSeq" id="WP_142607140.1">
    <property type="nucleotide sequence ID" value="NZ_VDGG01000016.1"/>
</dbReference>
<evidence type="ECO:0000313" key="2">
    <source>
        <dbReference type="EMBL" id="TQR15292.1"/>
    </source>
</evidence>
<dbReference type="PANTHER" id="PTHR30383:SF5">
    <property type="entry name" value="SGNH HYDROLASE-TYPE ESTERASE DOMAIN-CONTAINING PROTEIN"/>
    <property type="match status" value="1"/>
</dbReference>
<dbReference type="InterPro" id="IPR036514">
    <property type="entry name" value="SGNH_hydro_sf"/>
</dbReference>
<keyword evidence="3" id="KW-1185">Reference proteome</keyword>
<organism evidence="2 3">
    <name type="scientific">Psychrobacillus soli</name>
    <dbReference type="NCBI Taxonomy" id="1543965"/>
    <lineage>
        <taxon>Bacteria</taxon>
        <taxon>Bacillati</taxon>
        <taxon>Bacillota</taxon>
        <taxon>Bacilli</taxon>
        <taxon>Bacillales</taxon>
        <taxon>Bacillaceae</taxon>
        <taxon>Psychrobacillus</taxon>
    </lineage>
</organism>
<dbReference type="OrthoDB" id="1815486at2"/>
<evidence type="ECO:0000259" key="1">
    <source>
        <dbReference type="Pfam" id="PF13472"/>
    </source>
</evidence>
<protein>
    <submittedName>
        <fullName evidence="2">SGNH/GDSL hydrolase family protein</fullName>
    </submittedName>
</protein>
<dbReference type="GO" id="GO:0004622">
    <property type="term" value="F:phosphatidylcholine lysophospholipase activity"/>
    <property type="evidence" value="ECO:0007669"/>
    <property type="project" value="TreeGrafter"/>
</dbReference>
<dbReference type="Proteomes" id="UP000318937">
    <property type="component" value="Unassembled WGS sequence"/>
</dbReference>
<dbReference type="PANTHER" id="PTHR30383">
    <property type="entry name" value="THIOESTERASE 1/PROTEASE 1/LYSOPHOSPHOLIPASE L1"/>
    <property type="match status" value="1"/>
</dbReference>
<reference evidence="2 3" key="1">
    <citation type="submission" date="2019-05" db="EMBL/GenBank/DDBJ databases">
        <title>Psychrobacillus vulpis sp. nov., a new species isolated from feces of a red fox that inhabits in The Tablas de Daimiel Natural Park, Albacete, Spain.</title>
        <authorList>
            <person name="Rodriguez M."/>
            <person name="Reina J.C."/>
            <person name="Bejar V."/>
            <person name="Llamas I."/>
        </authorList>
    </citation>
    <scope>NUCLEOTIDE SEQUENCE [LARGE SCALE GENOMIC DNA]</scope>
    <source>
        <strain evidence="2 3">NHI-2</strain>
    </source>
</reference>
<dbReference type="SUPFAM" id="SSF52266">
    <property type="entry name" value="SGNH hydrolase"/>
    <property type="match status" value="1"/>
</dbReference>
<sequence length="289" mass="31930">MKKWVITIVFLLLPFSVLSVEAKSPEVYIAIGDSLAAGQTPNRAIDAGYADLIAGELKRSRQLAFYSKELAFPGFTTADVLSTVQSEEAKALLQNATLVTISAGANDLLRLVQANPSNGSLSYQQISADFALNNVRKNITEIIKEVKEAAPKAKIYVMGYYFAYPHVHESQKQGVQKELNTLHAILKTQAEDNGATFVSVEEAFASQAKELIPNPADVHPSMEGYRIMANAFFEQYNKRLQVRPNELPLPNPLTFEEILNSQKEAVTSPVSRIDGFDNYLSLTELTPYI</sequence>
<accession>A0A544TCU7</accession>
<evidence type="ECO:0000313" key="3">
    <source>
        <dbReference type="Proteomes" id="UP000318937"/>
    </source>
</evidence>
<dbReference type="Gene3D" id="3.40.50.1110">
    <property type="entry name" value="SGNH hydrolase"/>
    <property type="match status" value="1"/>
</dbReference>
<keyword evidence="2" id="KW-0378">Hydrolase</keyword>
<dbReference type="InterPro" id="IPR013830">
    <property type="entry name" value="SGNH_hydro"/>
</dbReference>
<name>A0A544TCU7_9BACI</name>
<dbReference type="InterPro" id="IPR051532">
    <property type="entry name" value="Ester_Hydrolysis_Enzymes"/>
</dbReference>
<dbReference type="AlphaFoldDB" id="A0A544TCU7"/>
<proteinExistence type="predicted"/>
<gene>
    <name evidence="2" type="ORF">FG383_09300</name>
</gene>